<dbReference type="Pfam" id="PF13966">
    <property type="entry name" value="zf-RVT"/>
    <property type="match status" value="1"/>
</dbReference>
<comment type="caution">
    <text evidence="2">The sequence shown here is derived from an EMBL/GenBank/DDBJ whole genome shotgun (WGS) entry which is preliminary data.</text>
</comment>
<proteinExistence type="predicted"/>
<reference evidence="2 3" key="1">
    <citation type="submission" date="2024-03" db="EMBL/GenBank/DDBJ databases">
        <authorList>
            <person name="Martinez-Hernandez J."/>
        </authorList>
    </citation>
    <scope>NUCLEOTIDE SEQUENCE [LARGE SCALE GENOMIC DNA]</scope>
</reference>
<evidence type="ECO:0000259" key="1">
    <source>
        <dbReference type="Pfam" id="PF13966"/>
    </source>
</evidence>
<sequence length="128" mass="14957">MAWRASPDGSFSVSSAYSHIADRSSSPKWLLFDLIWSWKGPYRVLFLLWRMVSIGLPTNEQRDCSWARQFCSLLLGIDDSHPFFFADLHQWVMANLQDNQFTGRGRDCPLLFGLTVEVIWRQRNLLIF</sequence>
<name>A0AAV1VXJ9_LUPLU</name>
<keyword evidence="3" id="KW-1185">Reference proteome</keyword>
<feature type="domain" description="Reverse transcriptase zinc-binding" evidence="1">
    <location>
        <begin position="11"/>
        <end position="63"/>
    </location>
</feature>
<evidence type="ECO:0000313" key="2">
    <source>
        <dbReference type="EMBL" id="CAL0301508.1"/>
    </source>
</evidence>
<evidence type="ECO:0000313" key="3">
    <source>
        <dbReference type="Proteomes" id="UP001497480"/>
    </source>
</evidence>
<dbReference type="AlphaFoldDB" id="A0AAV1VXJ9"/>
<dbReference type="EMBL" id="CAXHTB010000002">
    <property type="protein sequence ID" value="CAL0301508.1"/>
    <property type="molecule type" value="Genomic_DNA"/>
</dbReference>
<protein>
    <recommendedName>
        <fullName evidence="1">Reverse transcriptase zinc-binding domain-containing protein</fullName>
    </recommendedName>
</protein>
<accession>A0AAV1VXJ9</accession>
<gene>
    <name evidence="2" type="ORF">LLUT_LOCUS2568</name>
</gene>
<dbReference type="Proteomes" id="UP001497480">
    <property type="component" value="Unassembled WGS sequence"/>
</dbReference>
<organism evidence="2 3">
    <name type="scientific">Lupinus luteus</name>
    <name type="common">European yellow lupine</name>
    <dbReference type="NCBI Taxonomy" id="3873"/>
    <lineage>
        <taxon>Eukaryota</taxon>
        <taxon>Viridiplantae</taxon>
        <taxon>Streptophyta</taxon>
        <taxon>Embryophyta</taxon>
        <taxon>Tracheophyta</taxon>
        <taxon>Spermatophyta</taxon>
        <taxon>Magnoliopsida</taxon>
        <taxon>eudicotyledons</taxon>
        <taxon>Gunneridae</taxon>
        <taxon>Pentapetalae</taxon>
        <taxon>rosids</taxon>
        <taxon>fabids</taxon>
        <taxon>Fabales</taxon>
        <taxon>Fabaceae</taxon>
        <taxon>Papilionoideae</taxon>
        <taxon>50 kb inversion clade</taxon>
        <taxon>genistoids sensu lato</taxon>
        <taxon>core genistoids</taxon>
        <taxon>Genisteae</taxon>
        <taxon>Lupinus</taxon>
    </lineage>
</organism>
<dbReference type="InterPro" id="IPR026960">
    <property type="entry name" value="RVT-Znf"/>
</dbReference>